<sequence>AIVDTVDNLLRPEALKSWEDMNSTEQTHAATMLLDTLEEGAFVLADNLIEPAVVRVPAENI</sequence>
<feature type="non-terminal residue" evidence="2">
    <location>
        <position position="61"/>
    </location>
</feature>
<feature type="non-terminal residue" evidence="2">
    <location>
        <position position="1"/>
    </location>
</feature>
<protein>
    <recommendedName>
        <fullName evidence="1">AGRL2-4 GAIN subdomain A domain-containing protein</fullName>
    </recommendedName>
</protein>
<dbReference type="Proteomes" id="UP001529510">
    <property type="component" value="Unassembled WGS sequence"/>
</dbReference>
<organism evidence="2 3">
    <name type="scientific">Cirrhinus mrigala</name>
    <name type="common">Mrigala</name>
    <dbReference type="NCBI Taxonomy" id="683832"/>
    <lineage>
        <taxon>Eukaryota</taxon>
        <taxon>Metazoa</taxon>
        <taxon>Chordata</taxon>
        <taxon>Craniata</taxon>
        <taxon>Vertebrata</taxon>
        <taxon>Euteleostomi</taxon>
        <taxon>Actinopterygii</taxon>
        <taxon>Neopterygii</taxon>
        <taxon>Teleostei</taxon>
        <taxon>Ostariophysi</taxon>
        <taxon>Cypriniformes</taxon>
        <taxon>Cyprinidae</taxon>
        <taxon>Labeoninae</taxon>
        <taxon>Labeonini</taxon>
        <taxon>Cirrhinus</taxon>
    </lineage>
</organism>
<accession>A0ABD0RPH8</accession>
<comment type="caution">
    <text evidence="2">The sequence shown here is derived from an EMBL/GenBank/DDBJ whole genome shotgun (WGS) entry which is preliminary data.</text>
</comment>
<dbReference type="AlphaFoldDB" id="A0ABD0RPH8"/>
<dbReference type="Pfam" id="PF16489">
    <property type="entry name" value="GAIN"/>
    <property type="match status" value="1"/>
</dbReference>
<keyword evidence="3" id="KW-1185">Reference proteome</keyword>
<reference evidence="2 3" key="1">
    <citation type="submission" date="2024-05" db="EMBL/GenBank/DDBJ databases">
        <title>Genome sequencing and assembly of Indian major carp, Cirrhinus mrigala (Hamilton, 1822).</title>
        <authorList>
            <person name="Mohindra V."/>
            <person name="Chowdhury L.M."/>
            <person name="Lal K."/>
            <person name="Jena J.K."/>
        </authorList>
    </citation>
    <scope>NUCLEOTIDE SEQUENCE [LARGE SCALE GENOMIC DNA]</scope>
    <source>
        <strain evidence="2">CM1030</strain>
        <tissue evidence="2">Blood</tissue>
    </source>
</reference>
<evidence type="ECO:0000313" key="2">
    <source>
        <dbReference type="EMBL" id="KAL0200035.1"/>
    </source>
</evidence>
<proteinExistence type="predicted"/>
<evidence type="ECO:0000259" key="1">
    <source>
        <dbReference type="Pfam" id="PF16489"/>
    </source>
</evidence>
<dbReference type="EMBL" id="JAMKFB020000002">
    <property type="protein sequence ID" value="KAL0200035.1"/>
    <property type="molecule type" value="Genomic_DNA"/>
</dbReference>
<dbReference type="InterPro" id="IPR032471">
    <property type="entry name" value="AGRL2-4_GAIN_subdom_A"/>
</dbReference>
<name>A0ABD0RPH8_CIRMR</name>
<feature type="domain" description="AGRL2-4 GAIN subdomain A" evidence="1">
    <location>
        <begin position="2"/>
        <end position="45"/>
    </location>
</feature>
<gene>
    <name evidence="2" type="ORF">M9458_003222</name>
</gene>
<evidence type="ECO:0000313" key="3">
    <source>
        <dbReference type="Proteomes" id="UP001529510"/>
    </source>
</evidence>